<dbReference type="PANTHER" id="PTHR31232:SF156">
    <property type="entry name" value="PLANT SELF-INCOMPATIBILITY PROTEIN S1 FAMILY-RELATED"/>
    <property type="match status" value="1"/>
</dbReference>
<evidence type="ECO:0000256" key="1">
    <source>
        <dbReference type="ARBA" id="ARBA00004613"/>
    </source>
</evidence>
<dbReference type="Pfam" id="PF05938">
    <property type="entry name" value="Self-incomp_S1"/>
    <property type="match status" value="1"/>
</dbReference>
<organism evidence="7 8">
    <name type="scientific">Momordica charantia</name>
    <name type="common">Bitter gourd</name>
    <name type="synonym">Balsam pear</name>
    <dbReference type="NCBI Taxonomy" id="3673"/>
    <lineage>
        <taxon>Eukaryota</taxon>
        <taxon>Viridiplantae</taxon>
        <taxon>Streptophyta</taxon>
        <taxon>Embryophyta</taxon>
        <taxon>Tracheophyta</taxon>
        <taxon>Spermatophyta</taxon>
        <taxon>Magnoliopsida</taxon>
        <taxon>eudicotyledons</taxon>
        <taxon>Gunneridae</taxon>
        <taxon>Pentapetalae</taxon>
        <taxon>rosids</taxon>
        <taxon>fabids</taxon>
        <taxon>Cucurbitales</taxon>
        <taxon>Cucurbitaceae</taxon>
        <taxon>Momordiceae</taxon>
        <taxon>Momordica</taxon>
    </lineage>
</organism>
<gene>
    <name evidence="8" type="primary">LOC111013561</name>
</gene>
<dbReference type="GeneID" id="111013561"/>
<dbReference type="PANTHER" id="PTHR31232">
    <property type="match status" value="1"/>
</dbReference>
<keyword evidence="7" id="KW-1185">Reference proteome</keyword>
<proteinExistence type="inferred from homology"/>
<feature type="signal peptide" evidence="6">
    <location>
        <begin position="1"/>
        <end position="17"/>
    </location>
</feature>
<comment type="subcellular location">
    <subcellularLocation>
        <location evidence="1 6">Secreted</location>
    </subcellularLocation>
</comment>
<evidence type="ECO:0000256" key="5">
    <source>
        <dbReference type="ARBA" id="ARBA00022729"/>
    </source>
</evidence>
<feature type="chain" id="PRO_5027135435" description="S-protein homolog" evidence="6">
    <location>
        <begin position="18"/>
        <end position="145"/>
    </location>
</feature>
<sequence>MGANVVLLAVLAALTVAQPFVEALAPTPYVDKWHVHVVNGLSNATLFAHCKSRDTDLGEHNLNRGAEIQWSFKENVWGTTLFWCFLKKPGGSASFDVFWREVDHLWLHYRCTNDGTCIWTAKDDGIYIRNIPDNLDELVHKWTSS</sequence>
<dbReference type="Proteomes" id="UP000504603">
    <property type="component" value="Unplaced"/>
</dbReference>
<comment type="similarity">
    <text evidence="2 6">Belongs to the plant self-incompatibility (S1) protein family.</text>
</comment>
<dbReference type="AlphaFoldDB" id="A0A6J1CQ65"/>
<evidence type="ECO:0000256" key="2">
    <source>
        <dbReference type="ARBA" id="ARBA00005581"/>
    </source>
</evidence>
<accession>A0A6J1CQ65</accession>
<keyword evidence="4 6" id="KW-0964">Secreted</keyword>
<evidence type="ECO:0000313" key="8">
    <source>
        <dbReference type="RefSeq" id="XP_022143724.1"/>
    </source>
</evidence>
<dbReference type="KEGG" id="mcha:111013561"/>
<evidence type="ECO:0000256" key="6">
    <source>
        <dbReference type="RuleBase" id="RU367044"/>
    </source>
</evidence>
<protein>
    <recommendedName>
        <fullName evidence="6">S-protein homolog</fullName>
    </recommendedName>
</protein>
<dbReference type="RefSeq" id="XP_022143724.1">
    <property type="nucleotide sequence ID" value="XM_022288032.1"/>
</dbReference>
<dbReference type="GO" id="GO:0060320">
    <property type="term" value="P:rejection of self pollen"/>
    <property type="evidence" value="ECO:0007669"/>
    <property type="project" value="UniProtKB-KW"/>
</dbReference>
<reference evidence="8" key="1">
    <citation type="submission" date="2025-08" db="UniProtKB">
        <authorList>
            <consortium name="RefSeq"/>
        </authorList>
    </citation>
    <scope>IDENTIFICATION</scope>
    <source>
        <strain evidence="8">OHB3-1</strain>
    </source>
</reference>
<name>A0A6J1CQ65_MOMCH</name>
<dbReference type="InterPro" id="IPR010264">
    <property type="entry name" value="Self-incomp_S1"/>
</dbReference>
<dbReference type="OrthoDB" id="1727555at2759"/>
<keyword evidence="5 6" id="KW-0732">Signal</keyword>
<evidence type="ECO:0000256" key="3">
    <source>
        <dbReference type="ARBA" id="ARBA00022471"/>
    </source>
</evidence>
<dbReference type="GO" id="GO:0005576">
    <property type="term" value="C:extracellular region"/>
    <property type="evidence" value="ECO:0007669"/>
    <property type="project" value="UniProtKB-SubCell"/>
</dbReference>
<evidence type="ECO:0000256" key="4">
    <source>
        <dbReference type="ARBA" id="ARBA00022525"/>
    </source>
</evidence>
<keyword evidence="3 6" id="KW-0713">Self-incompatibility</keyword>
<evidence type="ECO:0000313" key="7">
    <source>
        <dbReference type="Proteomes" id="UP000504603"/>
    </source>
</evidence>